<feature type="region of interest" description="Disordered" evidence="1">
    <location>
        <begin position="74"/>
        <end position="112"/>
    </location>
</feature>
<evidence type="ECO:0000313" key="3">
    <source>
        <dbReference type="Proteomes" id="UP000224080"/>
    </source>
</evidence>
<comment type="caution">
    <text evidence="2">The sequence shown here is derived from an EMBL/GenBank/DDBJ whole genome shotgun (WGS) entry which is preliminary data.</text>
</comment>
<proteinExistence type="predicted"/>
<dbReference type="PANTHER" id="PTHR28250">
    <property type="entry name" value="CYTOCHROME B PRE-MRNA-PROCESSING PROTEIN 6"/>
    <property type="match status" value="1"/>
</dbReference>
<dbReference type="GO" id="GO:0061671">
    <property type="term" value="C:Cbp3p-Cbp6 complex"/>
    <property type="evidence" value="ECO:0007669"/>
    <property type="project" value="InterPro"/>
</dbReference>
<feature type="compositionally biased region" description="Low complexity" evidence="1">
    <location>
        <begin position="74"/>
        <end position="111"/>
    </location>
</feature>
<dbReference type="AlphaFoldDB" id="A0A2B7X890"/>
<gene>
    <name evidence="2" type="ORF">GX51_03188</name>
</gene>
<dbReference type="InterPro" id="IPR037653">
    <property type="entry name" value="Cbp6"/>
</dbReference>
<dbReference type="GO" id="GO:0043022">
    <property type="term" value="F:ribosome binding"/>
    <property type="evidence" value="ECO:0007669"/>
    <property type="project" value="InterPro"/>
</dbReference>
<dbReference type="GO" id="GO:0034551">
    <property type="term" value="P:mitochondrial respiratory chain complex III assembly"/>
    <property type="evidence" value="ECO:0007669"/>
    <property type="project" value="TreeGrafter"/>
</dbReference>
<evidence type="ECO:0000256" key="1">
    <source>
        <dbReference type="SAM" id="MobiDB-lite"/>
    </source>
</evidence>
<dbReference type="Pfam" id="PF20180">
    <property type="entry name" value="UQCC2_CBP6"/>
    <property type="match status" value="1"/>
</dbReference>
<keyword evidence="3" id="KW-1185">Reference proteome</keyword>
<sequence length="179" mass="20090">MRQEAEAQREEIEHVSANQMTAWVTKHNSIPAKKTFLSPQTLSAHINRLISRWPSDSVRPAAVSVQTYLKTRLPAAAPTPTTTSSSSSPSQPTATTAAPQSQAQQQQQQQSHLSAASINALYSLLENRYEKQYPLPQNLRHPRSAPSHYDDVLREFSEAPGRGWVKRMVEKFKGVLRFQ</sequence>
<dbReference type="OrthoDB" id="2107880at2759"/>
<dbReference type="Proteomes" id="UP000224080">
    <property type="component" value="Unassembled WGS sequence"/>
</dbReference>
<name>A0A2B7X890_9EURO</name>
<accession>A0A2B7X890</accession>
<reference evidence="2 3" key="1">
    <citation type="submission" date="2017-10" db="EMBL/GenBank/DDBJ databases">
        <title>Comparative genomics in systemic dimorphic fungi from Ajellomycetaceae.</title>
        <authorList>
            <person name="Munoz J.F."/>
            <person name="Mcewen J.G."/>
            <person name="Clay O.K."/>
            <person name="Cuomo C.A."/>
        </authorList>
    </citation>
    <scope>NUCLEOTIDE SEQUENCE [LARGE SCALE GENOMIC DNA]</scope>
    <source>
        <strain evidence="2 3">UAMH130</strain>
    </source>
</reference>
<organism evidence="2 3">
    <name type="scientific">Blastomyces parvus</name>
    <dbReference type="NCBI Taxonomy" id="2060905"/>
    <lineage>
        <taxon>Eukaryota</taxon>
        <taxon>Fungi</taxon>
        <taxon>Dikarya</taxon>
        <taxon>Ascomycota</taxon>
        <taxon>Pezizomycotina</taxon>
        <taxon>Eurotiomycetes</taxon>
        <taxon>Eurotiomycetidae</taxon>
        <taxon>Onygenales</taxon>
        <taxon>Ajellomycetaceae</taxon>
        <taxon>Blastomyces</taxon>
    </lineage>
</organism>
<evidence type="ECO:0000313" key="2">
    <source>
        <dbReference type="EMBL" id="PGH05090.1"/>
    </source>
</evidence>
<dbReference type="PANTHER" id="PTHR28250:SF1">
    <property type="entry name" value="CYTOCHROME B PRE-MRNA-PROCESSING PROTEIN 6"/>
    <property type="match status" value="1"/>
</dbReference>
<dbReference type="EMBL" id="PDNC01000033">
    <property type="protein sequence ID" value="PGH05090.1"/>
    <property type="molecule type" value="Genomic_DNA"/>
</dbReference>
<protein>
    <submittedName>
        <fullName evidence="2">Uncharacterized protein</fullName>
    </submittedName>
</protein>